<dbReference type="PANTHER" id="PTHR11851">
    <property type="entry name" value="METALLOPROTEASE"/>
    <property type="match status" value="1"/>
</dbReference>
<dbReference type="InterPro" id="IPR011249">
    <property type="entry name" value="Metalloenz_LuxS/M16"/>
</dbReference>
<evidence type="ECO:0000313" key="5">
    <source>
        <dbReference type="EMBL" id="OGN28205.1"/>
    </source>
</evidence>
<proteinExistence type="inferred from homology"/>
<feature type="domain" description="Peptidase M16 C-terminal" evidence="4">
    <location>
        <begin position="173"/>
        <end position="347"/>
    </location>
</feature>
<dbReference type="GO" id="GO:0006508">
    <property type="term" value="P:proteolysis"/>
    <property type="evidence" value="ECO:0007669"/>
    <property type="project" value="InterPro"/>
</dbReference>
<dbReference type="GO" id="GO:0004222">
    <property type="term" value="F:metalloendopeptidase activity"/>
    <property type="evidence" value="ECO:0007669"/>
    <property type="project" value="InterPro"/>
</dbReference>
<name>A0A1F8GS19_9BACT</name>
<dbReference type="GO" id="GO:0046872">
    <property type="term" value="F:metal ion binding"/>
    <property type="evidence" value="ECO:0007669"/>
    <property type="project" value="InterPro"/>
</dbReference>
<dbReference type="InterPro" id="IPR011765">
    <property type="entry name" value="Pept_M16_N"/>
</dbReference>
<accession>A0A1F8GS19</accession>
<dbReference type="Pfam" id="PF05193">
    <property type="entry name" value="Peptidase_M16_C"/>
    <property type="match status" value="1"/>
</dbReference>
<dbReference type="Pfam" id="PF00675">
    <property type="entry name" value="Peptidase_M16"/>
    <property type="match status" value="1"/>
</dbReference>
<dbReference type="STRING" id="1802701.A3A33_02520"/>
<dbReference type="InterPro" id="IPR007863">
    <property type="entry name" value="Peptidase_M16_C"/>
</dbReference>
<evidence type="ECO:0000313" key="6">
    <source>
        <dbReference type="Proteomes" id="UP000179047"/>
    </source>
</evidence>
<comment type="caution">
    <text evidence="5">The sequence shown here is derived from an EMBL/GenBank/DDBJ whole genome shotgun (WGS) entry which is preliminary data.</text>
</comment>
<dbReference type="PROSITE" id="PS00143">
    <property type="entry name" value="INSULINASE"/>
    <property type="match status" value="1"/>
</dbReference>
<dbReference type="Proteomes" id="UP000179047">
    <property type="component" value="Unassembled WGS sequence"/>
</dbReference>
<evidence type="ECO:0000256" key="2">
    <source>
        <dbReference type="RuleBase" id="RU004447"/>
    </source>
</evidence>
<evidence type="ECO:0000256" key="1">
    <source>
        <dbReference type="ARBA" id="ARBA00007261"/>
    </source>
</evidence>
<dbReference type="PANTHER" id="PTHR11851:SF49">
    <property type="entry name" value="MITOCHONDRIAL-PROCESSING PEPTIDASE SUBUNIT ALPHA"/>
    <property type="match status" value="1"/>
</dbReference>
<dbReference type="AlphaFoldDB" id="A0A1F8GS19"/>
<dbReference type="SUPFAM" id="SSF63411">
    <property type="entry name" value="LuxS/MPP-like metallohydrolase"/>
    <property type="match status" value="2"/>
</dbReference>
<reference evidence="5 6" key="1">
    <citation type="journal article" date="2016" name="Nat. Commun.">
        <title>Thousands of microbial genomes shed light on interconnected biogeochemical processes in an aquifer system.</title>
        <authorList>
            <person name="Anantharaman K."/>
            <person name="Brown C.T."/>
            <person name="Hug L.A."/>
            <person name="Sharon I."/>
            <person name="Castelle C.J."/>
            <person name="Probst A.J."/>
            <person name="Thomas B.C."/>
            <person name="Singh A."/>
            <person name="Wilkins M.J."/>
            <person name="Karaoz U."/>
            <person name="Brodie E.L."/>
            <person name="Williams K.H."/>
            <person name="Hubbard S.S."/>
            <person name="Banfield J.F."/>
        </authorList>
    </citation>
    <scope>NUCLEOTIDE SEQUENCE [LARGE SCALE GENOMIC DNA]</scope>
</reference>
<dbReference type="InterPro" id="IPR050361">
    <property type="entry name" value="MPP/UQCRC_Complex"/>
</dbReference>
<feature type="domain" description="Peptidase M16 N-terminal" evidence="3">
    <location>
        <begin position="25"/>
        <end position="166"/>
    </location>
</feature>
<comment type="similarity">
    <text evidence="1 2">Belongs to the peptidase M16 family.</text>
</comment>
<dbReference type="InterPro" id="IPR001431">
    <property type="entry name" value="Pept_M16_Zn_BS"/>
</dbReference>
<evidence type="ECO:0000259" key="4">
    <source>
        <dbReference type="Pfam" id="PF05193"/>
    </source>
</evidence>
<dbReference type="EMBL" id="MGKP01000023">
    <property type="protein sequence ID" value="OGN28205.1"/>
    <property type="molecule type" value="Genomic_DNA"/>
</dbReference>
<gene>
    <name evidence="5" type="ORF">A3A33_02520</name>
</gene>
<sequence>MTTKHKHYDLHTYQNSLRLITVPMQSTETVTVLVLVATGSRYETKDINGISHFLEHMMFKGTEKRPGALDISEELDAIGAEYNAFTGQEYTGYYVKCAAEKLDVALDVISDIFQHSKLDPAEIDKERGAIKEEINMYYDNPARYCGTLYEALMFGDQPLGWDIAGPKENIDRMTRDQFVDYFQTHYFAKNTIVSVAGNIEAKGVQEKVEKYFNHIREHDAIRPAVAMESQKAPAFKIFHKATDQTNINIGFRIPYGRIDDRFDALEVMSVILGGGMSSRLFVEVREKRGLAYRISAGTSAYDETGDFTTSAGITNTKITDALKIILEQYAELRDKPVPAKELLKAKDYIKGKFLIGLEPSDSQASYYADQELLEKRIQTPEEKIAKIEAITAEDISRIADDLFCPERLNLALVGPFKEDDTAIADILTSWK</sequence>
<dbReference type="Gene3D" id="3.30.830.10">
    <property type="entry name" value="Metalloenzyme, LuxS/M16 peptidase-like"/>
    <property type="match status" value="2"/>
</dbReference>
<evidence type="ECO:0008006" key="7">
    <source>
        <dbReference type="Google" id="ProtNLM"/>
    </source>
</evidence>
<evidence type="ECO:0000259" key="3">
    <source>
        <dbReference type="Pfam" id="PF00675"/>
    </source>
</evidence>
<protein>
    <recommendedName>
        <fullName evidence="7">Peptidase M16</fullName>
    </recommendedName>
</protein>
<organism evidence="5 6">
    <name type="scientific">Candidatus Yanofskybacteria bacterium RIFCSPLOWO2_01_FULL_49_25</name>
    <dbReference type="NCBI Taxonomy" id="1802701"/>
    <lineage>
        <taxon>Bacteria</taxon>
        <taxon>Candidatus Yanofskyibacteriota</taxon>
    </lineage>
</organism>